<sequence length="364" mass="37732">MKVLTFGRAVSLGLAVAAVTLTVTAAPAAANPPAGEYRQLAGVGSDTTQDVLNGLGETVTSGGSKVIASYDARPAGLIKTKTTGCEFNRPDGSGAGRTALKASENDGGNVYQGVNVTGCIDFARSSSYGGGSSPQTTGNYTYIPFGVDAVSFAVNTDSDLPTSLTFVQLQRIYRCLTTVVSGVPVKPLLVQSGSGTRSFWLSKMGIAEADIANGDYPCIVQTVNGAAIQEHDARVLAGHNDYIMPFSVGQFIAQGNAATIATQTGVVVEDRRGTSRIGRVNGLQPIVNGKLNINFRPQLIRDVYNVVPTRRLAEPVIAQTFVGATSAVCANQSVIELFGFGFRTTAGATLFEGVCGSTSLKAAS</sequence>
<proteinExistence type="predicted"/>
<gene>
    <name evidence="2" type="ORF">GCM10009827_052420</name>
</gene>
<evidence type="ECO:0000256" key="1">
    <source>
        <dbReference type="SAM" id="SignalP"/>
    </source>
</evidence>
<dbReference type="RefSeq" id="WP_344504746.1">
    <property type="nucleotide sequence ID" value="NZ_BAAAQD010000010.1"/>
</dbReference>
<organism evidence="2 3">
    <name type="scientific">Dactylosporangium maewongense</name>
    <dbReference type="NCBI Taxonomy" id="634393"/>
    <lineage>
        <taxon>Bacteria</taxon>
        <taxon>Bacillati</taxon>
        <taxon>Actinomycetota</taxon>
        <taxon>Actinomycetes</taxon>
        <taxon>Micromonosporales</taxon>
        <taxon>Micromonosporaceae</taxon>
        <taxon>Dactylosporangium</taxon>
    </lineage>
</organism>
<dbReference type="Proteomes" id="UP001501470">
    <property type="component" value="Unassembled WGS sequence"/>
</dbReference>
<accession>A0ABP4LPI9</accession>
<keyword evidence="1" id="KW-0732">Signal</keyword>
<protein>
    <submittedName>
        <fullName evidence="2">Substrate-binding domain-containing protein</fullName>
    </submittedName>
</protein>
<comment type="caution">
    <text evidence="2">The sequence shown here is derived from an EMBL/GenBank/DDBJ whole genome shotgun (WGS) entry which is preliminary data.</text>
</comment>
<dbReference type="SUPFAM" id="SSF53850">
    <property type="entry name" value="Periplasmic binding protein-like II"/>
    <property type="match status" value="1"/>
</dbReference>
<evidence type="ECO:0000313" key="3">
    <source>
        <dbReference type="Proteomes" id="UP001501470"/>
    </source>
</evidence>
<dbReference type="EMBL" id="BAAAQD010000010">
    <property type="protein sequence ID" value="GAA1528718.1"/>
    <property type="molecule type" value="Genomic_DNA"/>
</dbReference>
<name>A0ABP4LPI9_9ACTN</name>
<evidence type="ECO:0000313" key="2">
    <source>
        <dbReference type="EMBL" id="GAA1528718.1"/>
    </source>
</evidence>
<reference evidence="3" key="1">
    <citation type="journal article" date="2019" name="Int. J. Syst. Evol. Microbiol.">
        <title>The Global Catalogue of Microorganisms (GCM) 10K type strain sequencing project: providing services to taxonomists for standard genome sequencing and annotation.</title>
        <authorList>
            <consortium name="The Broad Institute Genomics Platform"/>
            <consortium name="The Broad Institute Genome Sequencing Center for Infectious Disease"/>
            <person name="Wu L."/>
            <person name="Ma J."/>
        </authorList>
    </citation>
    <scope>NUCLEOTIDE SEQUENCE [LARGE SCALE GENOMIC DNA]</scope>
    <source>
        <strain evidence="3">JCM 15933</strain>
    </source>
</reference>
<feature type="signal peptide" evidence="1">
    <location>
        <begin position="1"/>
        <end position="25"/>
    </location>
</feature>
<keyword evidence="3" id="KW-1185">Reference proteome</keyword>
<feature type="chain" id="PRO_5045198014" evidence="1">
    <location>
        <begin position="26"/>
        <end position="364"/>
    </location>
</feature>